<organism evidence="3 4">
    <name type="scientific">Acidicapsa dinghuensis</name>
    <dbReference type="NCBI Taxonomy" id="2218256"/>
    <lineage>
        <taxon>Bacteria</taxon>
        <taxon>Pseudomonadati</taxon>
        <taxon>Acidobacteriota</taxon>
        <taxon>Terriglobia</taxon>
        <taxon>Terriglobales</taxon>
        <taxon>Acidobacteriaceae</taxon>
        <taxon>Acidicapsa</taxon>
    </lineage>
</organism>
<feature type="compositionally biased region" description="Basic and acidic residues" evidence="1">
    <location>
        <begin position="173"/>
        <end position="186"/>
    </location>
</feature>
<keyword evidence="4" id="KW-1185">Reference proteome</keyword>
<feature type="region of interest" description="Disordered" evidence="1">
    <location>
        <begin position="150"/>
        <end position="192"/>
    </location>
</feature>
<keyword evidence="2" id="KW-1133">Transmembrane helix</keyword>
<sequence>MKQAWYPVAVGMGIAAVMTPAIMLAMGGGFGGGGFDPVVHGIESRYHVHANKIPFMGLISGIAHVASHGGVGGLHVAEIEHFDEDVDGAELTSIVEQHVGKGWGRMIRETSKDGSEQTLIYTKPQGDRMAMLIVDLDGHEMDVVQVSVDPNHLDDDMSPFHHKHHQYTGGSDNQDHSPKDADKSDSADEGAE</sequence>
<evidence type="ECO:0000313" key="3">
    <source>
        <dbReference type="EMBL" id="MFC5862812.1"/>
    </source>
</evidence>
<name>A0ABW1EHS6_9BACT</name>
<accession>A0ABW1EHS6</accession>
<dbReference type="RefSeq" id="WP_263336731.1">
    <property type="nucleotide sequence ID" value="NZ_JAGSYH010000003.1"/>
</dbReference>
<keyword evidence="2" id="KW-0472">Membrane</keyword>
<proteinExistence type="predicted"/>
<evidence type="ECO:0000313" key="4">
    <source>
        <dbReference type="Proteomes" id="UP001596091"/>
    </source>
</evidence>
<protein>
    <submittedName>
        <fullName evidence="3">Uncharacterized protein</fullName>
    </submittedName>
</protein>
<reference evidence="4" key="1">
    <citation type="journal article" date="2019" name="Int. J. Syst. Evol. Microbiol.">
        <title>The Global Catalogue of Microorganisms (GCM) 10K type strain sequencing project: providing services to taxonomists for standard genome sequencing and annotation.</title>
        <authorList>
            <consortium name="The Broad Institute Genomics Platform"/>
            <consortium name="The Broad Institute Genome Sequencing Center for Infectious Disease"/>
            <person name="Wu L."/>
            <person name="Ma J."/>
        </authorList>
    </citation>
    <scope>NUCLEOTIDE SEQUENCE [LARGE SCALE GENOMIC DNA]</scope>
    <source>
        <strain evidence="4">JCM 4087</strain>
    </source>
</reference>
<comment type="caution">
    <text evidence="3">The sequence shown here is derived from an EMBL/GenBank/DDBJ whole genome shotgun (WGS) entry which is preliminary data.</text>
</comment>
<dbReference type="EMBL" id="JBHSPH010000002">
    <property type="protein sequence ID" value="MFC5862812.1"/>
    <property type="molecule type" value="Genomic_DNA"/>
</dbReference>
<keyword evidence="2" id="KW-0812">Transmembrane</keyword>
<feature type="transmembrane region" description="Helical" evidence="2">
    <location>
        <begin position="6"/>
        <end position="26"/>
    </location>
</feature>
<evidence type="ECO:0000256" key="1">
    <source>
        <dbReference type="SAM" id="MobiDB-lite"/>
    </source>
</evidence>
<gene>
    <name evidence="3" type="ORF">ACFPT7_10960</name>
</gene>
<evidence type="ECO:0000256" key="2">
    <source>
        <dbReference type="SAM" id="Phobius"/>
    </source>
</evidence>
<dbReference type="Proteomes" id="UP001596091">
    <property type="component" value="Unassembled WGS sequence"/>
</dbReference>